<gene>
    <name evidence="6" type="ORF">MYCIT1_LOCUS18344</name>
</gene>
<name>A0AAD2HAG9_9AGAR</name>
<keyword evidence="4" id="KW-0539">Nucleus</keyword>
<evidence type="ECO:0000256" key="4">
    <source>
        <dbReference type="HAMAP-Rule" id="MF_03155"/>
    </source>
</evidence>
<keyword evidence="4" id="KW-0963">Cytoplasm</keyword>
<accession>A0AAD2HAG9</accession>
<keyword evidence="1 4" id="KW-0328">Glycosyltransferase</keyword>
<dbReference type="InterPro" id="IPR010044">
    <property type="entry name" value="MTAP"/>
</dbReference>
<evidence type="ECO:0000256" key="3">
    <source>
        <dbReference type="ARBA" id="ARBA00022726"/>
    </source>
</evidence>
<comment type="subcellular location">
    <subcellularLocation>
        <location evidence="4">Cytoplasm</location>
    </subcellularLocation>
    <subcellularLocation>
        <location evidence="4">Nucleus</location>
    </subcellularLocation>
</comment>
<feature type="binding site" evidence="4">
    <location>
        <begin position="450"/>
        <end position="452"/>
    </location>
    <ligand>
        <name>substrate</name>
    </ligand>
</feature>
<evidence type="ECO:0000256" key="2">
    <source>
        <dbReference type="ARBA" id="ARBA00022679"/>
    </source>
</evidence>
<dbReference type="Proteomes" id="UP001295794">
    <property type="component" value="Unassembled WGS sequence"/>
</dbReference>
<dbReference type="Gene3D" id="3.40.50.1580">
    <property type="entry name" value="Nucleoside phosphorylase domain"/>
    <property type="match status" value="1"/>
</dbReference>
<dbReference type="InterPro" id="IPR035994">
    <property type="entry name" value="Nucleoside_phosphorylase_sf"/>
</dbReference>
<dbReference type="PANTHER" id="PTHR42679">
    <property type="entry name" value="S-METHYL-5'-THIOADENOSINE PHOSPHORYLASE"/>
    <property type="match status" value="1"/>
</dbReference>
<dbReference type="PANTHER" id="PTHR42679:SF2">
    <property type="entry name" value="S-METHYL-5'-THIOADENOSINE PHOSPHORYLASE"/>
    <property type="match status" value="1"/>
</dbReference>
<dbReference type="GO" id="GO:0005634">
    <property type="term" value="C:nucleus"/>
    <property type="evidence" value="ECO:0007669"/>
    <property type="project" value="UniProtKB-SubCell"/>
</dbReference>
<evidence type="ECO:0000259" key="5">
    <source>
        <dbReference type="Pfam" id="PF01048"/>
    </source>
</evidence>
<dbReference type="InterPro" id="IPR018099">
    <property type="entry name" value="Purine_phosphorylase-2_CS"/>
</dbReference>
<comment type="function">
    <text evidence="4">Catalyzes the reversible phosphorylation of S-methyl-5'-thioadenosine (MTA) to adenine and 5-methylthioribose-1-phosphate. Involved in the breakdown of MTA, a major by-product of polyamine biosynthesis. Responsible for the first step in the methionine salvage pathway after MTA has been generated from S-adenosylmethionine. Has broad substrate specificity with 6-aminopurine nucleosides as preferred substrates.</text>
</comment>
<organism evidence="6 7">
    <name type="scientific">Mycena citricolor</name>
    <dbReference type="NCBI Taxonomy" id="2018698"/>
    <lineage>
        <taxon>Eukaryota</taxon>
        <taxon>Fungi</taxon>
        <taxon>Dikarya</taxon>
        <taxon>Basidiomycota</taxon>
        <taxon>Agaricomycotina</taxon>
        <taxon>Agaricomycetes</taxon>
        <taxon>Agaricomycetidae</taxon>
        <taxon>Agaricales</taxon>
        <taxon>Marasmiineae</taxon>
        <taxon>Mycenaceae</taxon>
        <taxon>Mycena</taxon>
    </lineage>
</organism>
<comment type="subunit">
    <text evidence="4">Homotrimer.</text>
</comment>
<keyword evidence="2 4" id="KW-0808">Transferase</keyword>
<dbReference type="HAMAP" id="MF_01963">
    <property type="entry name" value="MTAP"/>
    <property type="match status" value="1"/>
</dbReference>
<dbReference type="GO" id="GO:0005829">
    <property type="term" value="C:cytosol"/>
    <property type="evidence" value="ECO:0007669"/>
    <property type="project" value="TreeGrafter"/>
</dbReference>
<feature type="binding site" evidence="4">
    <location>
        <begin position="287"/>
        <end position="288"/>
    </location>
    <ligand>
        <name>phosphate</name>
        <dbReference type="ChEBI" id="CHEBI:43474"/>
    </ligand>
</feature>
<comment type="caution">
    <text evidence="6">The sequence shown here is derived from an EMBL/GenBank/DDBJ whole genome shotgun (WGS) entry which is preliminary data.</text>
</comment>
<evidence type="ECO:0000256" key="1">
    <source>
        <dbReference type="ARBA" id="ARBA00022676"/>
    </source>
</evidence>
<dbReference type="GO" id="GO:0019509">
    <property type="term" value="P:L-methionine salvage from methylthioadenosine"/>
    <property type="evidence" value="ECO:0007669"/>
    <property type="project" value="UniProtKB-UniRule"/>
</dbReference>
<evidence type="ECO:0000313" key="7">
    <source>
        <dbReference type="Proteomes" id="UP001295794"/>
    </source>
</evidence>
<dbReference type="AlphaFoldDB" id="A0AAD2HAG9"/>
<feature type="site" description="Important for substrate specificity" evidence="4">
    <location>
        <position position="408"/>
    </location>
</feature>
<feature type="domain" description="Nucleoside phosphorylase" evidence="5">
    <location>
        <begin position="243"/>
        <end position="486"/>
    </location>
</feature>
<dbReference type="EMBL" id="CAVNYO010000182">
    <property type="protein sequence ID" value="CAK5272593.1"/>
    <property type="molecule type" value="Genomic_DNA"/>
</dbReference>
<comment type="similarity">
    <text evidence="4">Belongs to the PNP/MTAP phosphorylase family. MTAP subfamily.</text>
</comment>
<dbReference type="PROSITE" id="PS01240">
    <property type="entry name" value="PNP_MTAP_2"/>
    <property type="match status" value="1"/>
</dbReference>
<dbReference type="GO" id="GO:0006166">
    <property type="term" value="P:purine ribonucleoside salvage"/>
    <property type="evidence" value="ECO:0007669"/>
    <property type="project" value="UniProtKB-KW"/>
</dbReference>
<evidence type="ECO:0000313" key="6">
    <source>
        <dbReference type="EMBL" id="CAK5272593.1"/>
    </source>
</evidence>
<dbReference type="EC" id="2.4.2.28" evidence="4"/>
<keyword evidence="7" id="KW-1185">Reference proteome</keyword>
<sequence length="533" mass="58631">MTDKFSQLRSKWAGSSNAEALFFKASGMSPAMRLEVPELGREFTDGLYIGTDPAGTVFYDTADSFDIKDSDPVYYKAEQYYNEADSKWCAWVRFYRENVENPHAEFLAYDPQQTVTNTGIDKKSTCQGKWTLLKIGVATTTVRKLADESKITFTVDSVNLKAVIHTGTQSFNPKSVNYLSGLLYFKDMNTVKSGTCANYNNDRVVFYRNRNEIDFTAYFVPYLDPNLTLGSTDTKIFEDAILVGVIGGSGLYNLGNLTFIKHPWGFPSSPIAISSLPSGALVAFVARHGVDHSISPTDIPARANIAALKSLGVRTIVAFSAVGSLREEIAPGDFVLPSQLIDRTKGIRATSFFDGTGFVAHVGFSDPYSLKLSKWLEGAVAEALKEEGRGVKLWTGKTLVVMEGPQFSTRAESLMYRQWGGDLIGMTALPEAKLAREAEISFALIATSTDYDAWRPHEAGVTAAEVGKILQQNAETSRYVAAHVIERLLVAGAEDESLLSEEVGCMKFALMRSPAEFPHRGLGYVLPEYFKTH</sequence>
<dbReference type="CDD" id="cd09010">
    <property type="entry name" value="MTAP_SsMTAPII_like_MTIP"/>
    <property type="match status" value="1"/>
</dbReference>
<dbReference type="GO" id="GO:0017061">
    <property type="term" value="F:S-methyl-5-thioadenosine phosphorylase activity"/>
    <property type="evidence" value="ECO:0007669"/>
    <property type="project" value="UniProtKB-UniRule"/>
</dbReference>
<proteinExistence type="inferred from homology"/>
<feature type="binding site" evidence="4">
    <location>
        <position position="426"/>
    </location>
    <ligand>
        <name>substrate</name>
    </ligand>
</feature>
<protein>
    <recommendedName>
        <fullName evidence="4">S-methyl-5'-thioadenosine phosphorylase</fullName>
        <ecNumber evidence="4">2.4.2.28</ecNumber>
    </recommendedName>
    <alternativeName>
        <fullName evidence="4">5'-methylthioadenosine phosphorylase</fullName>
        <shortName evidence="4">MTA phosphorylase</shortName>
        <shortName evidence="4">MTAP</shortName>
        <shortName evidence="4">MTAPase</shortName>
    </alternativeName>
</protein>
<dbReference type="InterPro" id="IPR000845">
    <property type="entry name" value="Nucleoside_phosphorylase_d"/>
</dbReference>
<feature type="site" description="Important for substrate specificity" evidence="4">
    <location>
        <position position="463"/>
    </location>
</feature>
<feature type="binding site" evidence="4">
    <location>
        <position position="427"/>
    </location>
    <ligand>
        <name>phosphate</name>
        <dbReference type="ChEBI" id="CHEBI:43474"/>
    </ligand>
</feature>
<feature type="binding site" evidence="4">
    <location>
        <begin position="320"/>
        <end position="321"/>
    </location>
    <ligand>
        <name>phosphate</name>
        <dbReference type="ChEBI" id="CHEBI:43474"/>
    </ligand>
</feature>
<comment type="pathway">
    <text evidence="4">Amino-acid biosynthesis; L-methionine biosynthesis via salvage pathway; S-methyl-5-thio-alpha-D-ribose 1-phosphate from S-methyl-5'-thioadenosine (phosphorylase route): step 1/1.</text>
</comment>
<feature type="binding site" evidence="4">
    <location>
        <position position="249"/>
    </location>
    <ligand>
        <name>phosphate</name>
        <dbReference type="ChEBI" id="CHEBI:43474"/>
    </ligand>
</feature>
<keyword evidence="3 4" id="KW-0660">Purine salvage</keyword>
<dbReference type="Pfam" id="PF01048">
    <property type="entry name" value="PNP_UDP_1"/>
    <property type="match status" value="1"/>
</dbReference>
<reference evidence="6" key="1">
    <citation type="submission" date="2023-11" db="EMBL/GenBank/DDBJ databases">
        <authorList>
            <person name="De Vega J J."/>
            <person name="De Vega J J."/>
        </authorList>
    </citation>
    <scope>NUCLEOTIDE SEQUENCE</scope>
</reference>
<comment type="catalytic activity">
    <reaction evidence="4">
        <text>S-methyl-5'-thioadenosine + phosphate = 5-(methylsulfanyl)-alpha-D-ribose 1-phosphate + adenine</text>
        <dbReference type="Rhea" id="RHEA:11852"/>
        <dbReference type="ChEBI" id="CHEBI:16708"/>
        <dbReference type="ChEBI" id="CHEBI:17509"/>
        <dbReference type="ChEBI" id="CHEBI:43474"/>
        <dbReference type="ChEBI" id="CHEBI:58533"/>
        <dbReference type="EC" id="2.4.2.28"/>
    </reaction>
</comment>
<dbReference type="SUPFAM" id="SSF53167">
    <property type="entry name" value="Purine and uridine phosphorylases"/>
    <property type="match status" value="1"/>
</dbReference>